<evidence type="ECO:0000256" key="1">
    <source>
        <dbReference type="ARBA" id="ARBA00000109"/>
    </source>
</evidence>
<dbReference type="HAMAP" id="MF_00104">
    <property type="entry name" value="RNase_III"/>
    <property type="match status" value="1"/>
</dbReference>
<sequence>MPSHEELQKRLGVDIDPETLRLALTHRSYAYEQGGVPTNERLEFLGDSVLGFSVTDHLYRNYPDLPEGDLAKRRSAVVSTRALAGIARTLGLGEFILLGQGEILTRGSDKSSILADTMEAVIGAAYLSHGVETARRLVMRLVDPLLAEVDVLGAGTDWKTAIQEIAAARKLGSIDYLIHGSGPDHARRFEATLTIGGTPYGSGRGPSKKEAEQEAAAASWKLLHGTGAGSDAAAAR</sequence>
<feature type="active site" evidence="8">
    <location>
        <position position="47"/>
    </location>
</feature>
<feature type="domain" description="RNase III" evidence="11">
    <location>
        <begin position="4"/>
        <end position="130"/>
    </location>
</feature>
<evidence type="ECO:0000313" key="12">
    <source>
        <dbReference type="EMBL" id="MFB0833125.1"/>
    </source>
</evidence>
<feature type="binding site" evidence="8">
    <location>
        <position position="116"/>
    </location>
    <ligand>
        <name>Mg(2+)</name>
        <dbReference type="ChEBI" id="CHEBI:18420"/>
    </ligand>
</feature>
<keyword evidence="8" id="KW-0699">rRNA-binding</keyword>
<keyword evidence="8" id="KW-0963">Cytoplasm</keyword>
<feature type="region of interest" description="Disordered" evidence="9">
    <location>
        <begin position="197"/>
        <end position="217"/>
    </location>
</feature>
<evidence type="ECO:0000256" key="5">
    <source>
        <dbReference type="ARBA" id="ARBA00022759"/>
    </source>
</evidence>
<keyword evidence="13" id="KW-1185">Reference proteome</keyword>
<keyword evidence="8" id="KW-0698">rRNA processing</keyword>
<dbReference type="PANTHER" id="PTHR11207">
    <property type="entry name" value="RIBONUCLEASE III"/>
    <property type="match status" value="1"/>
</dbReference>
<reference evidence="12 13" key="1">
    <citation type="submission" date="2024-09" db="EMBL/GenBank/DDBJ databases">
        <authorList>
            <person name="Salinas-Garcia M.A."/>
            <person name="Prieme A."/>
        </authorList>
    </citation>
    <scope>NUCLEOTIDE SEQUENCE [LARGE SCALE GENOMIC DNA]</scope>
    <source>
        <strain evidence="12 13">DSM 21081</strain>
    </source>
</reference>
<name>A0ABV4UK73_9MICC</name>
<dbReference type="Pfam" id="PF14622">
    <property type="entry name" value="Ribonucleas_3_3"/>
    <property type="match status" value="1"/>
</dbReference>
<keyword evidence="7 8" id="KW-0694">RNA-binding</keyword>
<dbReference type="EC" id="3.1.26.3" evidence="8"/>
<dbReference type="EMBL" id="JBHDLJ010000001">
    <property type="protein sequence ID" value="MFB0833125.1"/>
    <property type="molecule type" value="Genomic_DNA"/>
</dbReference>
<feature type="binding site" evidence="8">
    <location>
        <position position="119"/>
    </location>
    <ligand>
        <name>Mg(2+)</name>
        <dbReference type="ChEBI" id="CHEBI:18420"/>
    </ligand>
</feature>
<evidence type="ECO:0000256" key="3">
    <source>
        <dbReference type="ARBA" id="ARBA00022664"/>
    </source>
</evidence>
<keyword evidence="6 8" id="KW-0378">Hydrolase</keyword>
<organism evidence="12 13">
    <name type="scientific">Arthrobacter halodurans</name>
    <dbReference type="NCBI Taxonomy" id="516699"/>
    <lineage>
        <taxon>Bacteria</taxon>
        <taxon>Bacillati</taxon>
        <taxon>Actinomycetota</taxon>
        <taxon>Actinomycetes</taxon>
        <taxon>Micrococcales</taxon>
        <taxon>Micrococcaceae</taxon>
        <taxon>Arthrobacter</taxon>
    </lineage>
</organism>
<dbReference type="SUPFAM" id="SSF54768">
    <property type="entry name" value="dsRNA-binding domain-like"/>
    <property type="match status" value="1"/>
</dbReference>
<keyword evidence="8" id="KW-0460">Magnesium</keyword>
<dbReference type="PROSITE" id="PS50142">
    <property type="entry name" value="RNASE_3_2"/>
    <property type="match status" value="1"/>
</dbReference>
<feature type="domain" description="DRBM" evidence="10">
    <location>
        <begin position="157"/>
        <end position="225"/>
    </location>
</feature>
<keyword evidence="4 8" id="KW-0540">Nuclease</keyword>
<dbReference type="Pfam" id="PF00035">
    <property type="entry name" value="dsrm"/>
    <property type="match status" value="1"/>
</dbReference>
<dbReference type="InterPro" id="IPR000999">
    <property type="entry name" value="RNase_III_dom"/>
</dbReference>
<evidence type="ECO:0000313" key="13">
    <source>
        <dbReference type="Proteomes" id="UP001575652"/>
    </source>
</evidence>
<dbReference type="PROSITE" id="PS00517">
    <property type="entry name" value="RNASE_3_1"/>
    <property type="match status" value="1"/>
</dbReference>
<comment type="function">
    <text evidence="8">Digests double-stranded RNA. Involved in the processing of primary rRNA transcript to yield the immediate precursors to the large and small rRNAs (23S and 16S). Processes some mRNAs, and tRNAs when they are encoded in the rRNA operon. Processes pre-crRNA and tracrRNA of type II CRISPR loci if present in the organism.</text>
</comment>
<evidence type="ECO:0000256" key="9">
    <source>
        <dbReference type="SAM" id="MobiDB-lite"/>
    </source>
</evidence>
<dbReference type="SMART" id="SM00358">
    <property type="entry name" value="DSRM"/>
    <property type="match status" value="1"/>
</dbReference>
<dbReference type="SMART" id="SM00535">
    <property type="entry name" value="RIBOc"/>
    <property type="match status" value="1"/>
</dbReference>
<comment type="subunit">
    <text evidence="8">Homodimer.</text>
</comment>
<comment type="similarity">
    <text evidence="2">Belongs to the ribonuclease III family.</text>
</comment>
<proteinExistence type="inferred from homology"/>
<protein>
    <recommendedName>
        <fullName evidence="8">Ribonuclease 3</fullName>
        <ecNumber evidence="8">3.1.26.3</ecNumber>
    </recommendedName>
    <alternativeName>
        <fullName evidence="8">Ribonuclease III</fullName>
        <shortName evidence="8">RNase III</shortName>
    </alternativeName>
</protein>
<dbReference type="InterPro" id="IPR014720">
    <property type="entry name" value="dsRBD_dom"/>
</dbReference>
<evidence type="ECO:0000259" key="10">
    <source>
        <dbReference type="PROSITE" id="PS50137"/>
    </source>
</evidence>
<evidence type="ECO:0000259" key="11">
    <source>
        <dbReference type="PROSITE" id="PS50142"/>
    </source>
</evidence>
<feature type="active site" evidence="8">
    <location>
        <position position="119"/>
    </location>
</feature>
<dbReference type="InterPro" id="IPR036389">
    <property type="entry name" value="RNase_III_sf"/>
</dbReference>
<evidence type="ECO:0000256" key="6">
    <source>
        <dbReference type="ARBA" id="ARBA00022801"/>
    </source>
</evidence>
<gene>
    <name evidence="8 12" type="primary">rnc</name>
    <name evidence="12" type="ORF">ACETWP_00845</name>
</gene>
<dbReference type="SUPFAM" id="SSF69065">
    <property type="entry name" value="RNase III domain-like"/>
    <property type="match status" value="1"/>
</dbReference>
<dbReference type="PANTHER" id="PTHR11207:SF0">
    <property type="entry name" value="RIBONUCLEASE 3"/>
    <property type="match status" value="1"/>
</dbReference>
<keyword evidence="8" id="KW-0819">tRNA processing</keyword>
<feature type="binding site" evidence="8">
    <location>
        <position position="43"/>
    </location>
    <ligand>
        <name>Mg(2+)</name>
        <dbReference type="ChEBI" id="CHEBI:18420"/>
    </ligand>
</feature>
<comment type="cofactor">
    <cofactor evidence="8">
        <name>Mg(2+)</name>
        <dbReference type="ChEBI" id="CHEBI:18420"/>
    </cofactor>
</comment>
<comment type="subcellular location">
    <subcellularLocation>
        <location evidence="8">Cytoplasm</location>
    </subcellularLocation>
</comment>
<evidence type="ECO:0000256" key="4">
    <source>
        <dbReference type="ARBA" id="ARBA00022722"/>
    </source>
</evidence>
<dbReference type="NCBIfam" id="TIGR02191">
    <property type="entry name" value="RNaseIII"/>
    <property type="match status" value="1"/>
</dbReference>
<accession>A0ABV4UK73</accession>
<dbReference type="InterPro" id="IPR011907">
    <property type="entry name" value="RNase_III"/>
</dbReference>
<dbReference type="CDD" id="cd00593">
    <property type="entry name" value="RIBOc"/>
    <property type="match status" value="1"/>
</dbReference>
<evidence type="ECO:0000256" key="7">
    <source>
        <dbReference type="ARBA" id="ARBA00022884"/>
    </source>
</evidence>
<keyword evidence="3 8" id="KW-0507">mRNA processing</keyword>
<dbReference type="PROSITE" id="PS50137">
    <property type="entry name" value="DS_RBD"/>
    <property type="match status" value="1"/>
</dbReference>
<keyword evidence="8" id="KW-0479">Metal-binding</keyword>
<evidence type="ECO:0000256" key="2">
    <source>
        <dbReference type="ARBA" id="ARBA00010183"/>
    </source>
</evidence>
<dbReference type="RefSeq" id="WP_373970293.1">
    <property type="nucleotide sequence ID" value="NZ_JBHDLJ010000001.1"/>
</dbReference>
<dbReference type="Gene3D" id="3.30.160.20">
    <property type="match status" value="1"/>
</dbReference>
<comment type="caution">
    <text evidence="12">The sequence shown here is derived from an EMBL/GenBank/DDBJ whole genome shotgun (WGS) entry which is preliminary data.</text>
</comment>
<evidence type="ECO:0000256" key="8">
    <source>
        <dbReference type="HAMAP-Rule" id="MF_00104"/>
    </source>
</evidence>
<dbReference type="Gene3D" id="1.10.1520.10">
    <property type="entry name" value="Ribonuclease III domain"/>
    <property type="match status" value="1"/>
</dbReference>
<comment type="catalytic activity">
    <reaction evidence="1 8">
        <text>Endonucleolytic cleavage to 5'-phosphomonoester.</text>
        <dbReference type="EC" id="3.1.26.3"/>
    </reaction>
</comment>
<dbReference type="Proteomes" id="UP001575652">
    <property type="component" value="Unassembled WGS sequence"/>
</dbReference>
<keyword evidence="5 8" id="KW-0255">Endonuclease</keyword>
<dbReference type="GO" id="GO:0004525">
    <property type="term" value="F:ribonuclease III activity"/>
    <property type="evidence" value="ECO:0007669"/>
    <property type="project" value="UniProtKB-EC"/>
</dbReference>
<dbReference type="CDD" id="cd10845">
    <property type="entry name" value="DSRM_RNAse_III_family"/>
    <property type="match status" value="1"/>
</dbReference>